<protein>
    <recommendedName>
        <fullName evidence="3">2'-deoxynucleoside 5'-phosphate N-hydrolase 1</fullName>
    </recommendedName>
</protein>
<accession>A0A1G2HK80</accession>
<dbReference type="PANTHER" id="PTHR15364">
    <property type="entry name" value="2'-DEOXYNUCLEOSIDE 5'-PHOSPHATE N-HYDROLASE 1"/>
    <property type="match status" value="1"/>
</dbReference>
<dbReference type="PANTHER" id="PTHR15364:SF0">
    <property type="entry name" value="2'-DEOXYNUCLEOSIDE 5'-PHOSPHATE N-HYDROLASE 1"/>
    <property type="match status" value="1"/>
</dbReference>
<evidence type="ECO:0000313" key="1">
    <source>
        <dbReference type="EMBL" id="OGZ62924.1"/>
    </source>
</evidence>
<dbReference type="Gene3D" id="3.40.50.450">
    <property type="match status" value="1"/>
</dbReference>
<sequence>MKKIVYFAGAIKGECIMKAVISELIKFVRDELGIVVLSEHVGEDDPNATLAEKIGKTKDSITPNDIEFQDTKWLDEATHVIAEVSGASTGTGIEIGHARQDNNKKILCIYKRDRWFLVTNMVKGMNSERWPNVLVKSYLDLNHAKTIVREFLDS</sequence>
<reference evidence="1 2" key="1">
    <citation type="journal article" date="2016" name="Nat. Commun.">
        <title>Thousands of microbial genomes shed light on interconnected biogeochemical processes in an aquifer system.</title>
        <authorList>
            <person name="Anantharaman K."/>
            <person name="Brown C.T."/>
            <person name="Hug L.A."/>
            <person name="Sharon I."/>
            <person name="Castelle C.J."/>
            <person name="Probst A.J."/>
            <person name="Thomas B.C."/>
            <person name="Singh A."/>
            <person name="Wilkins M.J."/>
            <person name="Karaoz U."/>
            <person name="Brodie E.L."/>
            <person name="Williams K.H."/>
            <person name="Hubbard S.S."/>
            <person name="Banfield J.F."/>
        </authorList>
    </citation>
    <scope>NUCLEOTIDE SEQUENCE [LARGE SCALE GENOMIC DNA]</scope>
</reference>
<evidence type="ECO:0008006" key="3">
    <source>
        <dbReference type="Google" id="ProtNLM"/>
    </source>
</evidence>
<dbReference type="Proteomes" id="UP000178991">
    <property type="component" value="Unassembled WGS sequence"/>
</dbReference>
<dbReference type="GO" id="GO:0009159">
    <property type="term" value="P:deoxyribonucleoside monophosphate catabolic process"/>
    <property type="evidence" value="ECO:0007669"/>
    <property type="project" value="TreeGrafter"/>
</dbReference>
<gene>
    <name evidence="1" type="ORF">A2639_01380</name>
</gene>
<dbReference type="EMBL" id="MHOL01000010">
    <property type="protein sequence ID" value="OGZ62924.1"/>
    <property type="molecule type" value="Genomic_DNA"/>
</dbReference>
<proteinExistence type="predicted"/>
<dbReference type="GO" id="GO:0070694">
    <property type="term" value="F:5-hydroxymethyl-dUMP N-hydrolase activity"/>
    <property type="evidence" value="ECO:0007669"/>
    <property type="project" value="TreeGrafter"/>
</dbReference>
<name>A0A1G2HK80_9BACT</name>
<dbReference type="InterPro" id="IPR051239">
    <property type="entry name" value="2'-dNMP_N-hydrolase"/>
</dbReference>
<evidence type="ECO:0000313" key="2">
    <source>
        <dbReference type="Proteomes" id="UP000178991"/>
    </source>
</evidence>
<comment type="caution">
    <text evidence="1">The sequence shown here is derived from an EMBL/GenBank/DDBJ whole genome shotgun (WGS) entry which is preliminary data.</text>
</comment>
<dbReference type="SUPFAM" id="SSF52309">
    <property type="entry name" value="N-(deoxy)ribosyltransferase-like"/>
    <property type="match status" value="1"/>
</dbReference>
<dbReference type="AlphaFoldDB" id="A0A1G2HK80"/>
<organism evidence="1 2">
    <name type="scientific">Candidatus Staskawiczbacteria bacterium RIFCSPHIGHO2_01_FULL_34_27</name>
    <dbReference type="NCBI Taxonomy" id="1802199"/>
    <lineage>
        <taxon>Bacteria</taxon>
        <taxon>Candidatus Staskawicziibacteriota</taxon>
    </lineage>
</organism>